<dbReference type="Pfam" id="PF01230">
    <property type="entry name" value="HIT"/>
    <property type="match status" value="1"/>
</dbReference>
<dbReference type="InterPro" id="IPR036265">
    <property type="entry name" value="HIT-like_sf"/>
</dbReference>
<protein>
    <submittedName>
        <fullName evidence="3">HIT family protein</fullName>
        <ecNumber evidence="3">2.1.1.-</ecNumber>
    </submittedName>
</protein>
<gene>
    <name evidence="3" type="ORF">QWY29_03095</name>
</gene>
<evidence type="ECO:0000256" key="1">
    <source>
        <dbReference type="PROSITE-ProRule" id="PRU00464"/>
    </source>
</evidence>
<comment type="caution">
    <text evidence="3">The sequence shown here is derived from an EMBL/GenBank/DDBJ whole genome shotgun (WGS) entry which is preliminary data.</text>
</comment>
<dbReference type="PRINTS" id="PR00332">
    <property type="entry name" value="HISTRIAD"/>
</dbReference>
<name>A0ABT8EQE5_9ACTN</name>
<feature type="domain" description="HIT" evidence="2">
    <location>
        <begin position="12"/>
        <end position="117"/>
    </location>
</feature>
<reference evidence="3" key="1">
    <citation type="submission" date="2023-06" db="EMBL/GenBank/DDBJ databases">
        <title>Draft genome sequence of Nocardioides sp. SOB72.</title>
        <authorList>
            <person name="Zhang G."/>
        </authorList>
    </citation>
    <scope>NUCLEOTIDE SEQUENCE</scope>
    <source>
        <strain evidence="3">SOB72</strain>
    </source>
</reference>
<evidence type="ECO:0000259" key="2">
    <source>
        <dbReference type="PROSITE" id="PS51084"/>
    </source>
</evidence>
<dbReference type="Gene3D" id="3.30.428.10">
    <property type="entry name" value="HIT-like"/>
    <property type="match status" value="1"/>
</dbReference>
<dbReference type="EMBL" id="JAUHJR010000001">
    <property type="protein sequence ID" value="MDN4160329.1"/>
    <property type="molecule type" value="Genomic_DNA"/>
</dbReference>
<evidence type="ECO:0000313" key="3">
    <source>
        <dbReference type="EMBL" id="MDN4160329.1"/>
    </source>
</evidence>
<dbReference type="InterPro" id="IPR001310">
    <property type="entry name" value="Histidine_triad_HIT"/>
</dbReference>
<dbReference type="EC" id="2.1.1.-" evidence="3"/>
<sequence>MAGGADAAKPCVFCAIVAGKAEADRVLEDDDFVAFLDQRPVFKGHVLLVPREHVVTLPDLPAALRDPFLAHAQRIATAVVDALGAQGSFVAVNNVVSQSVPHLHLHVVPRTKGDGLRGFFWPRHRYDDLAERAAYAARLRAALS</sequence>
<dbReference type="GO" id="GO:0032259">
    <property type="term" value="P:methylation"/>
    <property type="evidence" value="ECO:0007669"/>
    <property type="project" value="UniProtKB-KW"/>
</dbReference>
<dbReference type="RefSeq" id="WP_300959193.1">
    <property type="nucleotide sequence ID" value="NZ_JAUHJR010000001.1"/>
</dbReference>
<keyword evidence="4" id="KW-1185">Reference proteome</keyword>
<organism evidence="3 4">
    <name type="scientific">Nocardioides abyssi</name>
    <dbReference type="NCBI Taxonomy" id="3058370"/>
    <lineage>
        <taxon>Bacteria</taxon>
        <taxon>Bacillati</taxon>
        <taxon>Actinomycetota</taxon>
        <taxon>Actinomycetes</taxon>
        <taxon>Propionibacteriales</taxon>
        <taxon>Nocardioidaceae</taxon>
        <taxon>Nocardioides</taxon>
    </lineage>
</organism>
<evidence type="ECO:0000313" key="4">
    <source>
        <dbReference type="Proteomes" id="UP001168537"/>
    </source>
</evidence>
<keyword evidence="3" id="KW-0489">Methyltransferase</keyword>
<dbReference type="PROSITE" id="PS51084">
    <property type="entry name" value="HIT_2"/>
    <property type="match status" value="1"/>
</dbReference>
<feature type="short sequence motif" description="Histidine triad motif" evidence="1">
    <location>
        <begin position="102"/>
        <end position="106"/>
    </location>
</feature>
<proteinExistence type="predicted"/>
<keyword evidence="3" id="KW-0808">Transferase</keyword>
<accession>A0ABT8EQE5</accession>
<dbReference type="InterPro" id="IPR011146">
    <property type="entry name" value="HIT-like"/>
</dbReference>
<dbReference type="GO" id="GO:0008168">
    <property type="term" value="F:methyltransferase activity"/>
    <property type="evidence" value="ECO:0007669"/>
    <property type="project" value="UniProtKB-KW"/>
</dbReference>
<dbReference type="PANTHER" id="PTHR46648">
    <property type="entry name" value="HIT FAMILY PROTEIN 1"/>
    <property type="match status" value="1"/>
</dbReference>
<dbReference type="PANTHER" id="PTHR46648:SF1">
    <property type="entry name" value="ADENOSINE 5'-MONOPHOSPHORAMIDASE HNT1"/>
    <property type="match status" value="1"/>
</dbReference>
<dbReference type="SUPFAM" id="SSF54197">
    <property type="entry name" value="HIT-like"/>
    <property type="match status" value="1"/>
</dbReference>
<dbReference type="Proteomes" id="UP001168537">
    <property type="component" value="Unassembled WGS sequence"/>
</dbReference>